<keyword evidence="5" id="KW-1185">Reference proteome</keyword>
<feature type="region of interest" description="Disordered" evidence="3">
    <location>
        <begin position="110"/>
        <end position="138"/>
    </location>
</feature>
<evidence type="ECO:0000256" key="1">
    <source>
        <dbReference type="ARBA" id="ARBA00022737"/>
    </source>
</evidence>
<keyword evidence="1" id="KW-0677">Repeat</keyword>
<dbReference type="AlphaFoldDB" id="A0AA89C6W0"/>
<evidence type="ECO:0000256" key="2">
    <source>
        <dbReference type="ARBA" id="ARBA00023043"/>
    </source>
</evidence>
<name>A0AA89C6W0_PINIB</name>
<organism evidence="4 5">
    <name type="scientific">Pinctada imbricata</name>
    <name type="common">Atlantic pearl-oyster</name>
    <name type="synonym">Pinctada martensii</name>
    <dbReference type="NCBI Taxonomy" id="66713"/>
    <lineage>
        <taxon>Eukaryota</taxon>
        <taxon>Metazoa</taxon>
        <taxon>Spiralia</taxon>
        <taxon>Lophotrochozoa</taxon>
        <taxon>Mollusca</taxon>
        <taxon>Bivalvia</taxon>
        <taxon>Autobranchia</taxon>
        <taxon>Pteriomorphia</taxon>
        <taxon>Pterioida</taxon>
        <taxon>Pterioidea</taxon>
        <taxon>Pteriidae</taxon>
        <taxon>Pinctada</taxon>
    </lineage>
</organism>
<reference evidence="4" key="1">
    <citation type="submission" date="2019-08" db="EMBL/GenBank/DDBJ databases">
        <title>The improved chromosome-level genome for the pearl oyster Pinctada fucata martensii using PacBio sequencing and Hi-C.</title>
        <authorList>
            <person name="Zheng Z."/>
        </authorList>
    </citation>
    <scope>NUCLEOTIDE SEQUENCE</scope>
    <source>
        <strain evidence="4">ZZ-2019</strain>
        <tissue evidence="4">Adductor muscle</tissue>
    </source>
</reference>
<gene>
    <name evidence="4" type="ORF">FSP39_008394</name>
</gene>
<protein>
    <submittedName>
        <fullName evidence="4">Uncharacterized protein</fullName>
    </submittedName>
</protein>
<evidence type="ECO:0000313" key="5">
    <source>
        <dbReference type="Proteomes" id="UP001186944"/>
    </source>
</evidence>
<dbReference type="PANTHER" id="PTHR24198">
    <property type="entry name" value="ANKYRIN REPEAT AND PROTEIN KINASE DOMAIN-CONTAINING PROTEIN"/>
    <property type="match status" value="1"/>
</dbReference>
<dbReference type="InterPro" id="IPR036770">
    <property type="entry name" value="Ankyrin_rpt-contain_sf"/>
</dbReference>
<dbReference type="Gene3D" id="1.25.40.20">
    <property type="entry name" value="Ankyrin repeat-containing domain"/>
    <property type="match status" value="1"/>
</dbReference>
<dbReference type="SMART" id="SM00248">
    <property type="entry name" value="ANK"/>
    <property type="match status" value="4"/>
</dbReference>
<proteinExistence type="predicted"/>
<dbReference type="InterPro" id="IPR002110">
    <property type="entry name" value="Ankyrin_rpt"/>
</dbReference>
<dbReference type="EMBL" id="VSWD01000007">
    <property type="protein sequence ID" value="KAK3097290.1"/>
    <property type="molecule type" value="Genomic_DNA"/>
</dbReference>
<dbReference type="SUPFAM" id="SSF48403">
    <property type="entry name" value="Ankyrin repeat"/>
    <property type="match status" value="1"/>
</dbReference>
<sequence>MSRKTSKQEKDTWTSFVQLVQTYAETSVLKTNVEKVPKDVIENTYDDRGMDLLHYAIIANNTEAVSLLFHKGFFKPPHEFHSFPYVHLAARLGHKTILGLLLQERPNDNQPEAFSYKTKSDQARTNFDDHDREKKTPLDLAGKHGHLKCVNTILDHYQSQSFRSGKFKGNEDYIEMTCKLDSPHALRLLLSQSPTEEEIKKAVGAALKNARPECLDVLLRLKTNLSSLFEGMNLYHVLYSYSLSFDKKWYERLLAVTTVKSRKFEGIALHGYLKLIPRVGLEEKMVLALLRHGADPDCYVDGHYPITIFVDSLLQDLGRNNLHGYSF</sequence>
<dbReference type="Proteomes" id="UP001186944">
    <property type="component" value="Unassembled WGS sequence"/>
</dbReference>
<comment type="caution">
    <text evidence="4">The sequence shown here is derived from an EMBL/GenBank/DDBJ whole genome shotgun (WGS) entry which is preliminary data.</text>
</comment>
<evidence type="ECO:0000313" key="4">
    <source>
        <dbReference type="EMBL" id="KAK3097290.1"/>
    </source>
</evidence>
<feature type="compositionally biased region" description="Basic and acidic residues" evidence="3">
    <location>
        <begin position="118"/>
        <end position="137"/>
    </location>
</feature>
<keyword evidence="2" id="KW-0040">ANK repeat</keyword>
<evidence type="ECO:0000256" key="3">
    <source>
        <dbReference type="SAM" id="MobiDB-lite"/>
    </source>
</evidence>
<accession>A0AA89C6W0</accession>
<dbReference type="PANTHER" id="PTHR24198:SF165">
    <property type="entry name" value="ANKYRIN REPEAT-CONTAINING PROTEIN-RELATED"/>
    <property type="match status" value="1"/>
</dbReference>